<sequence length="158" mass="17831">MSFDRWMSRPSVLPPSSGSHESDNPRISLSFEKDIPELSTKIFDRLFNYHVVAEQQVNELLQQFEYSKITEKAEKHLNESEKNVEQTSTKIVQCTNILVENLPEFQKSLSISLALGNEWLKKRVKSHQPTQPVSPASSVPASSTSVPSSGQTTEQDKQ</sequence>
<protein>
    <submittedName>
        <fullName evidence="2">Uncharacterized protein</fullName>
    </submittedName>
</protein>
<feature type="region of interest" description="Disordered" evidence="1">
    <location>
        <begin position="1"/>
        <end position="25"/>
    </location>
</feature>
<dbReference type="AlphaFoldDB" id="A0AA88GPU2"/>
<evidence type="ECO:0000256" key="1">
    <source>
        <dbReference type="SAM" id="MobiDB-lite"/>
    </source>
</evidence>
<dbReference type="GeneID" id="68098000"/>
<proteinExistence type="predicted"/>
<dbReference type="EMBL" id="PYSW02000024">
    <property type="protein sequence ID" value="KAG2382343.1"/>
    <property type="molecule type" value="Genomic_DNA"/>
</dbReference>
<keyword evidence="3" id="KW-1185">Reference proteome</keyword>
<feature type="region of interest" description="Disordered" evidence="1">
    <location>
        <begin position="124"/>
        <end position="158"/>
    </location>
</feature>
<gene>
    <name evidence="2" type="ORF">C9374_005545</name>
</gene>
<dbReference type="RefSeq" id="XP_044548022.1">
    <property type="nucleotide sequence ID" value="XM_044695307.1"/>
</dbReference>
<organism evidence="2 3">
    <name type="scientific">Naegleria lovaniensis</name>
    <name type="common">Amoeba</name>
    <dbReference type="NCBI Taxonomy" id="51637"/>
    <lineage>
        <taxon>Eukaryota</taxon>
        <taxon>Discoba</taxon>
        <taxon>Heterolobosea</taxon>
        <taxon>Tetramitia</taxon>
        <taxon>Eutetramitia</taxon>
        <taxon>Vahlkampfiidae</taxon>
        <taxon>Naegleria</taxon>
    </lineage>
</organism>
<evidence type="ECO:0000313" key="3">
    <source>
        <dbReference type="Proteomes" id="UP000816034"/>
    </source>
</evidence>
<accession>A0AA88GPU2</accession>
<reference evidence="2 3" key="1">
    <citation type="journal article" date="2018" name="BMC Genomics">
        <title>The genome of Naegleria lovaniensis, the basis for a comparative approach to unravel pathogenicity factors of the human pathogenic amoeba N. fowleri.</title>
        <authorList>
            <person name="Liechti N."/>
            <person name="Schurch N."/>
            <person name="Bruggmann R."/>
            <person name="Wittwer M."/>
        </authorList>
    </citation>
    <scope>NUCLEOTIDE SEQUENCE [LARGE SCALE GENOMIC DNA]</scope>
    <source>
        <strain evidence="2 3">ATCC 30569</strain>
    </source>
</reference>
<dbReference type="Proteomes" id="UP000816034">
    <property type="component" value="Unassembled WGS sequence"/>
</dbReference>
<name>A0AA88GPU2_NAELO</name>
<feature type="compositionally biased region" description="Low complexity" evidence="1">
    <location>
        <begin position="128"/>
        <end position="149"/>
    </location>
</feature>
<comment type="caution">
    <text evidence="2">The sequence shown here is derived from an EMBL/GenBank/DDBJ whole genome shotgun (WGS) entry which is preliminary data.</text>
</comment>
<evidence type="ECO:0000313" key="2">
    <source>
        <dbReference type="EMBL" id="KAG2382343.1"/>
    </source>
</evidence>